<evidence type="ECO:0000256" key="5">
    <source>
        <dbReference type="ARBA" id="ARBA00023136"/>
    </source>
</evidence>
<feature type="modified residue" description="Pyruvic acid (Ser); by autocatalysis" evidence="11">
    <location>
        <position position="182"/>
    </location>
</feature>
<protein>
    <recommendedName>
        <fullName evidence="11">Phosphatidylserine decarboxylase proenzyme</fullName>
        <ecNumber evidence="11">4.1.1.65</ecNumber>
    </recommendedName>
    <component>
        <recommendedName>
            <fullName evidence="11">Phosphatidylserine decarboxylase alpha chain</fullName>
        </recommendedName>
    </component>
    <component>
        <recommendedName>
            <fullName evidence="11">Phosphatidylserine decarboxylase beta chain</fullName>
        </recommendedName>
    </component>
</protein>
<dbReference type="NCBIfam" id="NF003685">
    <property type="entry name" value="PRK05305.2-5"/>
    <property type="match status" value="1"/>
</dbReference>
<keyword evidence="10 11" id="KW-0670">Pyruvate</keyword>
<reference evidence="13" key="1">
    <citation type="submission" date="2008-10" db="EMBL/GenBank/DDBJ databases">
        <title>Complete sequence of Desulfovibrio vulgaris str. 'Miyazaki F'.</title>
        <authorList>
            <person name="Lucas S."/>
            <person name="Copeland A."/>
            <person name="Lapidus A."/>
            <person name="Glavina del Rio T."/>
            <person name="Dalin E."/>
            <person name="Tice H."/>
            <person name="Bruce D."/>
            <person name="Goodwin L."/>
            <person name="Pitluck S."/>
            <person name="Sims D."/>
            <person name="Brettin T."/>
            <person name="Detter J.C."/>
            <person name="Han C."/>
            <person name="Larimer F."/>
            <person name="Land M."/>
            <person name="Hauser L."/>
            <person name="Kyrpides N."/>
            <person name="Mikhailova N."/>
            <person name="Hazen T.C."/>
            <person name="Richardson P."/>
        </authorList>
    </citation>
    <scope>NUCLEOTIDE SEQUENCE</scope>
    <source>
        <strain evidence="13">Miyazaki F</strain>
    </source>
</reference>
<keyword evidence="8 11" id="KW-0456">Lyase</keyword>
<dbReference type="STRING" id="883.DvMF_1789"/>
<evidence type="ECO:0000313" key="13">
    <source>
        <dbReference type="EMBL" id="ACL08733.1"/>
    </source>
</evidence>
<feature type="chain" id="PRO_5023249047" description="Phosphatidylserine decarboxylase beta chain" evidence="11">
    <location>
        <begin position="1"/>
        <end position="181"/>
    </location>
</feature>
<dbReference type="eggNOG" id="COG0688">
    <property type="taxonomic scope" value="Bacteria"/>
</dbReference>
<feature type="site" description="Cleavage (non-hydrolytic); by autocatalysis" evidence="11">
    <location>
        <begin position="181"/>
        <end position="182"/>
    </location>
</feature>
<keyword evidence="9 11" id="KW-1208">Phospholipid metabolism</keyword>
<evidence type="ECO:0000256" key="11">
    <source>
        <dbReference type="HAMAP-Rule" id="MF_00664"/>
    </source>
</evidence>
<evidence type="ECO:0000256" key="10">
    <source>
        <dbReference type="ARBA" id="ARBA00023317"/>
    </source>
</evidence>
<comment type="function">
    <text evidence="11">Catalyzes the formation of phosphatidylethanolamine (PtdEtn) from phosphatidylserine (PtdSer).</text>
</comment>
<keyword evidence="4 11" id="KW-0443">Lipid metabolism</keyword>
<keyword evidence="3 11" id="KW-0210">Decarboxylase</keyword>
<dbReference type="KEGG" id="dvm:DvMF_1789"/>
<evidence type="ECO:0000256" key="8">
    <source>
        <dbReference type="ARBA" id="ARBA00023239"/>
    </source>
</evidence>
<dbReference type="GO" id="GO:0006646">
    <property type="term" value="P:phosphatidylethanolamine biosynthetic process"/>
    <property type="evidence" value="ECO:0007669"/>
    <property type="project" value="UniProtKB-UniRule"/>
</dbReference>
<name>B8DM89_NITV9</name>
<evidence type="ECO:0000256" key="12">
    <source>
        <dbReference type="SAM" id="Phobius"/>
    </source>
</evidence>
<comment type="subcellular location">
    <subcellularLocation>
        <location evidence="11">Cell membrane</location>
        <topology evidence="11">Peripheral membrane protein</topology>
    </subcellularLocation>
</comment>
<dbReference type="GO" id="GO:0004609">
    <property type="term" value="F:phosphatidylserine decarboxylase activity"/>
    <property type="evidence" value="ECO:0007669"/>
    <property type="project" value="UniProtKB-UniRule"/>
</dbReference>
<dbReference type="HAMAP" id="MF_00664">
    <property type="entry name" value="PS_decarb_PSD_A"/>
    <property type="match status" value="1"/>
</dbReference>
<dbReference type="PROSITE" id="PS51257">
    <property type="entry name" value="PROKAR_LIPOPROTEIN"/>
    <property type="match status" value="1"/>
</dbReference>
<comment type="catalytic activity">
    <reaction evidence="11">
        <text>a 1,2-diacyl-sn-glycero-3-phospho-L-serine + H(+) = a 1,2-diacyl-sn-glycero-3-phosphoethanolamine + CO2</text>
        <dbReference type="Rhea" id="RHEA:20828"/>
        <dbReference type="ChEBI" id="CHEBI:15378"/>
        <dbReference type="ChEBI" id="CHEBI:16526"/>
        <dbReference type="ChEBI" id="CHEBI:57262"/>
        <dbReference type="ChEBI" id="CHEBI:64612"/>
        <dbReference type="EC" id="4.1.1.65"/>
    </reaction>
</comment>
<comment type="pathway">
    <text evidence="11">Phospholipid metabolism; phosphatidylethanolamine biosynthesis; phosphatidylethanolamine from CDP-diacylglycerol: step 2/2.</text>
</comment>
<keyword evidence="5 11" id="KW-0472">Membrane</keyword>
<evidence type="ECO:0000256" key="9">
    <source>
        <dbReference type="ARBA" id="ARBA00023264"/>
    </source>
</evidence>
<feature type="chain" id="PRO_5023249046" description="Phosphatidylserine decarboxylase alpha chain" evidence="11">
    <location>
        <begin position="182"/>
        <end position="214"/>
    </location>
</feature>
<dbReference type="GO" id="GO:0005886">
    <property type="term" value="C:plasma membrane"/>
    <property type="evidence" value="ECO:0007669"/>
    <property type="project" value="UniProtKB-SubCell"/>
</dbReference>
<keyword evidence="1 11" id="KW-1003">Cell membrane</keyword>
<keyword evidence="12" id="KW-0812">Transmembrane</keyword>
<dbReference type="NCBIfam" id="NF003678">
    <property type="entry name" value="PRK05305.1-2"/>
    <property type="match status" value="1"/>
</dbReference>
<dbReference type="EMBL" id="CP001197">
    <property type="protein sequence ID" value="ACL08733.1"/>
    <property type="molecule type" value="Genomic_DNA"/>
</dbReference>
<gene>
    <name evidence="11" type="primary">psd</name>
    <name evidence="13" type="ordered locus">DvMF_1789</name>
</gene>
<evidence type="ECO:0000256" key="4">
    <source>
        <dbReference type="ARBA" id="ARBA00023098"/>
    </source>
</evidence>
<evidence type="ECO:0000256" key="1">
    <source>
        <dbReference type="ARBA" id="ARBA00022475"/>
    </source>
</evidence>
<keyword evidence="2 11" id="KW-0444">Lipid biosynthesis</keyword>
<keyword evidence="6 11" id="KW-0865">Zymogen</keyword>
<keyword evidence="7 11" id="KW-0594">Phospholipid biosynthesis</keyword>
<dbReference type="OrthoDB" id="9790893at2"/>
<sequence length="214" mass="23138">MRKASIGITPEGVPAIGLCALVTLSLAMLGCATGSFVFMLLTWFCCHFFRDPERVTPTAPGLAVSPADGKVVRVQTMPDPFTGQPRTAVCIFMNVFSVHVNRAPVAGTVTGIAYHPGKFLNAAWDKASTDNERCAYQMTEEGGSAWTFVQIAGLIARRIVCRTDEGDVLARGERFGMIRFGSRVDLYLPDDYSPAVNVGEQVFAGQTIVARRNA</sequence>
<evidence type="ECO:0000256" key="2">
    <source>
        <dbReference type="ARBA" id="ARBA00022516"/>
    </source>
</evidence>
<dbReference type="UniPathway" id="UPA00558">
    <property type="reaction ID" value="UER00616"/>
</dbReference>
<comment type="similarity">
    <text evidence="11">Belongs to the phosphatidylserine decarboxylase family. PSD-A subfamily.</text>
</comment>
<evidence type="ECO:0000256" key="3">
    <source>
        <dbReference type="ARBA" id="ARBA00022793"/>
    </source>
</evidence>
<dbReference type="InterPro" id="IPR003817">
    <property type="entry name" value="PS_Dcarbxylase"/>
</dbReference>
<dbReference type="InterPro" id="IPR033175">
    <property type="entry name" value="PSD-A"/>
</dbReference>
<dbReference type="Pfam" id="PF02666">
    <property type="entry name" value="PS_Dcarbxylase"/>
    <property type="match status" value="1"/>
</dbReference>
<evidence type="ECO:0000256" key="6">
    <source>
        <dbReference type="ARBA" id="ARBA00023145"/>
    </source>
</evidence>
<comment type="cofactor">
    <cofactor evidence="11">
        <name>pyruvate</name>
        <dbReference type="ChEBI" id="CHEBI:15361"/>
    </cofactor>
    <text evidence="11">Binds 1 pyruvoyl group covalently per subunit.</text>
</comment>
<feature type="active site" description="Schiff-base intermediate with substrate; via pyruvic acid" evidence="11">
    <location>
        <position position="182"/>
    </location>
</feature>
<feature type="transmembrane region" description="Helical" evidence="12">
    <location>
        <begin position="12"/>
        <end position="44"/>
    </location>
</feature>
<evidence type="ECO:0000256" key="7">
    <source>
        <dbReference type="ARBA" id="ARBA00023209"/>
    </source>
</evidence>
<accession>B8DM89</accession>
<dbReference type="PANTHER" id="PTHR35809">
    <property type="entry name" value="ARCHAETIDYLSERINE DECARBOXYLASE PROENZYME-RELATED"/>
    <property type="match status" value="1"/>
</dbReference>
<organism evidence="13">
    <name type="scientific">Nitratidesulfovibrio vulgaris (strain DSM 19637 / Miyazaki F)</name>
    <name type="common">Desulfovibrio vulgaris</name>
    <dbReference type="NCBI Taxonomy" id="883"/>
    <lineage>
        <taxon>Bacteria</taxon>
        <taxon>Pseudomonadati</taxon>
        <taxon>Thermodesulfobacteriota</taxon>
        <taxon>Desulfovibrionia</taxon>
        <taxon>Desulfovibrionales</taxon>
        <taxon>Desulfovibrionaceae</taxon>
        <taxon>Nitratidesulfovibrio</taxon>
    </lineage>
</organism>
<dbReference type="HOGENOM" id="CLU_072492_0_0_7"/>
<dbReference type="PANTHER" id="PTHR35809:SF1">
    <property type="entry name" value="ARCHAETIDYLSERINE DECARBOXYLASE PROENZYME-RELATED"/>
    <property type="match status" value="1"/>
</dbReference>
<keyword evidence="12" id="KW-1133">Transmembrane helix</keyword>
<comment type="subunit">
    <text evidence="11">Heterodimer of a large membrane-associated beta subunit and a small pyruvoyl-containing alpha subunit.</text>
</comment>
<dbReference type="EC" id="4.1.1.65" evidence="11"/>
<proteinExistence type="inferred from homology"/>
<dbReference type="AlphaFoldDB" id="B8DM89"/>
<comment type="PTM">
    <text evidence="11">Is synthesized initially as an inactive proenzyme. Formation of the active enzyme involves a self-maturation process in which the active site pyruvoyl group is generated from an internal serine residue via an autocatalytic post-translational modification. Two non-identical subunits are generated from the proenzyme in this reaction, and the pyruvate is formed at the N-terminus of the alpha chain, which is derived from the carboxyl end of the proenzyme. The post-translation cleavage follows an unusual pathway, termed non-hydrolytic serinolysis, in which the side chain hydroxyl group of the serine supplies its oxygen atom to form the C-terminus of the beta chain, while the remainder of the serine residue undergoes an oxidative deamination to produce ammonia and the pyruvoyl prosthetic group on the alpha chain.</text>
</comment>